<sequence>MHHYQPKIGYIYGDLIMGNAIINNIDTAIKKYDYKICELIMIHLKTPIFFQTSKKAPYKQGASLQPND</sequence>
<accession>A0A4U2MNJ4</accession>
<dbReference type="EMBL" id="SZOM01000187">
    <property type="protein sequence ID" value="TKH12719.1"/>
    <property type="molecule type" value="Genomic_DNA"/>
</dbReference>
<organism evidence="1 4">
    <name type="scientific">Bacillus wiedmannii</name>
    <dbReference type="NCBI Taxonomy" id="1890302"/>
    <lineage>
        <taxon>Bacteria</taxon>
        <taxon>Bacillati</taxon>
        <taxon>Bacillota</taxon>
        <taxon>Bacilli</taxon>
        <taxon>Bacillales</taxon>
        <taxon>Bacillaceae</taxon>
        <taxon>Bacillus</taxon>
        <taxon>Bacillus cereus group</taxon>
    </lineage>
</organism>
<dbReference type="Proteomes" id="UP000306037">
    <property type="component" value="Unassembled WGS sequence"/>
</dbReference>
<evidence type="ECO:0000313" key="2">
    <source>
        <dbReference type="EMBL" id="TKI89167.1"/>
    </source>
</evidence>
<protein>
    <submittedName>
        <fullName evidence="1">Uncharacterized protein</fullName>
    </submittedName>
</protein>
<proteinExistence type="predicted"/>
<evidence type="ECO:0000313" key="4">
    <source>
        <dbReference type="Proteomes" id="UP000306037"/>
    </source>
</evidence>
<evidence type="ECO:0000313" key="1">
    <source>
        <dbReference type="EMBL" id="TKH12719.1"/>
    </source>
</evidence>
<evidence type="ECO:0000313" key="3">
    <source>
        <dbReference type="Proteomes" id="UP000305222"/>
    </source>
</evidence>
<reference evidence="3 4" key="1">
    <citation type="journal article" date="2019" name="Environ. Microbiol.">
        <title>An active ?-lactamase is a part of an orchestrated cell wall stress resistance network of Bacillus subtilis and related rhizosphere species.</title>
        <authorList>
            <person name="Bucher T."/>
            <person name="Keren-Paz A."/>
            <person name="Hausser J."/>
            <person name="Olender T."/>
            <person name="Cytryn E."/>
            <person name="Kolodkin-Gal I."/>
        </authorList>
    </citation>
    <scope>NUCLEOTIDE SEQUENCE [LARGE SCALE GENOMIC DNA]</scope>
    <source>
        <strain evidence="2 3">I5</strain>
        <strain evidence="1 4">I71</strain>
    </source>
</reference>
<dbReference type="AlphaFoldDB" id="A0A4U2MNJ4"/>
<comment type="caution">
    <text evidence="1">The sequence shown here is derived from an EMBL/GenBank/DDBJ whole genome shotgun (WGS) entry which is preliminary data.</text>
</comment>
<dbReference type="EMBL" id="SZON01001951">
    <property type="protein sequence ID" value="TKI89167.1"/>
    <property type="molecule type" value="Genomic_DNA"/>
</dbReference>
<gene>
    <name evidence="1" type="ORF">FC694_21320</name>
    <name evidence="2" type="ORF">FC699_26605</name>
</gene>
<name>A0A4U2MNJ4_9BACI</name>
<dbReference type="Proteomes" id="UP000305222">
    <property type="component" value="Unassembled WGS sequence"/>
</dbReference>